<evidence type="ECO:0000313" key="15">
    <source>
        <dbReference type="EMBL" id="KAF5403954.1"/>
    </source>
</evidence>
<evidence type="ECO:0000256" key="12">
    <source>
        <dbReference type="SAM" id="MobiDB-lite"/>
    </source>
</evidence>
<keyword evidence="4 10" id="KW-0863">Zinc-finger</keyword>
<dbReference type="OrthoDB" id="3512845at2759"/>
<organism evidence="15 16">
    <name type="scientific">Paragonimus heterotremus</name>
    <dbReference type="NCBI Taxonomy" id="100268"/>
    <lineage>
        <taxon>Eukaryota</taxon>
        <taxon>Metazoa</taxon>
        <taxon>Spiralia</taxon>
        <taxon>Lophotrochozoa</taxon>
        <taxon>Platyhelminthes</taxon>
        <taxon>Trematoda</taxon>
        <taxon>Digenea</taxon>
        <taxon>Plagiorchiida</taxon>
        <taxon>Troglotremata</taxon>
        <taxon>Troglotrematidae</taxon>
        <taxon>Paragonimus</taxon>
    </lineage>
</organism>
<dbReference type="InterPro" id="IPR013087">
    <property type="entry name" value="Znf_C2H2_type"/>
</dbReference>
<dbReference type="PROSITE" id="PS00892">
    <property type="entry name" value="HIT_1"/>
    <property type="match status" value="1"/>
</dbReference>
<keyword evidence="9" id="KW-0539">Nucleus</keyword>
<evidence type="ECO:0000256" key="10">
    <source>
        <dbReference type="PROSITE-ProRule" id="PRU00042"/>
    </source>
</evidence>
<keyword evidence="3" id="KW-0227">DNA damage</keyword>
<protein>
    <submittedName>
        <fullName evidence="15">Aprataxin</fullName>
    </submittedName>
</protein>
<keyword evidence="7" id="KW-0238">DNA-binding</keyword>
<dbReference type="PROSITE" id="PS50157">
    <property type="entry name" value="ZINC_FINGER_C2H2_2"/>
    <property type="match status" value="1"/>
</dbReference>
<comment type="caution">
    <text evidence="15">The sequence shown here is derived from an EMBL/GenBank/DDBJ whole genome shotgun (WGS) entry which is preliminary data.</text>
</comment>
<dbReference type="GO" id="GO:0003725">
    <property type="term" value="F:double-stranded RNA binding"/>
    <property type="evidence" value="ECO:0007669"/>
    <property type="project" value="TreeGrafter"/>
</dbReference>
<evidence type="ECO:0000259" key="14">
    <source>
        <dbReference type="PROSITE" id="PS51084"/>
    </source>
</evidence>
<evidence type="ECO:0000256" key="4">
    <source>
        <dbReference type="ARBA" id="ARBA00022771"/>
    </source>
</evidence>
<evidence type="ECO:0000256" key="7">
    <source>
        <dbReference type="ARBA" id="ARBA00023125"/>
    </source>
</evidence>
<evidence type="ECO:0000256" key="11">
    <source>
        <dbReference type="PROSITE-ProRule" id="PRU00464"/>
    </source>
</evidence>
<keyword evidence="16" id="KW-1185">Reference proteome</keyword>
<dbReference type="GO" id="GO:0033699">
    <property type="term" value="F:DNA 5'-adenosine monophosphate hydrolase activity"/>
    <property type="evidence" value="ECO:0007669"/>
    <property type="project" value="TreeGrafter"/>
</dbReference>
<dbReference type="InterPro" id="IPR011146">
    <property type="entry name" value="HIT-like"/>
</dbReference>
<dbReference type="Pfam" id="PF11969">
    <property type="entry name" value="DcpS_C"/>
    <property type="match status" value="1"/>
</dbReference>
<evidence type="ECO:0000259" key="13">
    <source>
        <dbReference type="PROSITE" id="PS50157"/>
    </source>
</evidence>
<evidence type="ECO:0000256" key="1">
    <source>
        <dbReference type="ARBA" id="ARBA00004123"/>
    </source>
</evidence>
<dbReference type="Gene3D" id="3.30.428.10">
    <property type="entry name" value="HIT-like"/>
    <property type="match status" value="1"/>
</dbReference>
<keyword evidence="8" id="KW-0234">DNA repair</keyword>
<dbReference type="SMART" id="SM00355">
    <property type="entry name" value="ZnF_C2H2"/>
    <property type="match status" value="1"/>
</dbReference>
<dbReference type="AlphaFoldDB" id="A0A8J4TFR6"/>
<dbReference type="PROSITE" id="PS51084">
    <property type="entry name" value="HIT_2"/>
    <property type="match status" value="1"/>
</dbReference>
<dbReference type="GO" id="GO:0000012">
    <property type="term" value="P:single strand break repair"/>
    <property type="evidence" value="ECO:0007669"/>
    <property type="project" value="TreeGrafter"/>
</dbReference>
<dbReference type="GO" id="GO:0008270">
    <property type="term" value="F:zinc ion binding"/>
    <property type="evidence" value="ECO:0007669"/>
    <property type="project" value="UniProtKB-KW"/>
</dbReference>
<dbReference type="Pfam" id="PF16278">
    <property type="entry name" value="zf-C2HE"/>
    <property type="match status" value="1"/>
</dbReference>
<proteinExistence type="predicted"/>
<evidence type="ECO:0000256" key="3">
    <source>
        <dbReference type="ARBA" id="ARBA00022763"/>
    </source>
</evidence>
<accession>A0A8J4TFR6</accession>
<dbReference type="InterPro" id="IPR019808">
    <property type="entry name" value="Histidine_triad_CS"/>
</dbReference>
<dbReference type="EMBL" id="LUCH01000957">
    <property type="protein sequence ID" value="KAF5403954.1"/>
    <property type="molecule type" value="Genomic_DNA"/>
</dbReference>
<dbReference type="GO" id="GO:0003697">
    <property type="term" value="F:single-stranded DNA binding"/>
    <property type="evidence" value="ECO:0007669"/>
    <property type="project" value="TreeGrafter"/>
</dbReference>
<evidence type="ECO:0000313" key="16">
    <source>
        <dbReference type="Proteomes" id="UP000748531"/>
    </source>
</evidence>
<feature type="domain" description="HIT" evidence="14">
    <location>
        <begin position="56"/>
        <end position="158"/>
    </location>
</feature>
<keyword evidence="2" id="KW-0479">Metal-binding</keyword>
<feature type="domain" description="C2H2-type" evidence="13">
    <location>
        <begin position="204"/>
        <end position="231"/>
    </location>
</feature>
<reference evidence="15" key="1">
    <citation type="submission" date="2019-05" db="EMBL/GenBank/DDBJ databases">
        <title>Annotation for the trematode Paragonimus heterotremus.</title>
        <authorList>
            <person name="Choi Y.-J."/>
        </authorList>
    </citation>
    <scope>NUCLEOTIDE SEQUENCE</scope>
    <source>
        <strain evidence="15">LC</strain>
    </source>
</reference>
<dbReference type="PANTHER" id="PTHR12486">
    <property type="entry name" value="APRATAXIN-RELATED"/>
    <property type="match status" value="1"/>
</dbReference>
<dbReference type="InterPro" id="IPR032566">
    <property type="entry name" value="Znf-C2HE"/>
</dbReference>
<comment type="subcellular location">
    <subcellularLocation>
        <location evidence="1">Nucleus</location>
    </subcellularLocation>
</comment>
<evidence type="ECO:0000256" key="5">
    <source>
        <dbReference type="ARBA" id="ARBA00022801"/>
    </source>
</evidence>
<gene>
    <name evidence="15" type="ORF">PHET_02220</name>
</gene>
<dbReference type="GO" id="GO:0005634">
    <property type="term" value="C:nucleus"/>
    <property type="evidence" value="ECO:0007669"/>
    <property type="project" value="UniProtKB-SubCell"/>
</dbReference>
<sequence>MTPKRTKTTNGAHPTTSKSVEKPKNSLHQLKKTKSVDSAKERITTSLPTNIPSWVSSQLLQAMKIPALVIKQSELWTAIRDRYPKAKHHFLILPNQSIPRLTDVTLEHLPLLQSMHQAAEELALSFAPSDFRIGYHSVPSMLQLHLHVISTDFCSPCLKTKKHWNSFNTDFFIPSNVFMQMVQQGDHLKIPHDPKYGLLLKQELRCHKCPDSFRTMPQLKTHLKTHVGTEMESISST</sequence>
<dbReference type="FunFam" id="3.30.428.10:FF:000004">
    <property type="entry name" value="aprataxin isoform X2"/>
    <property type="match status" value="1"/>
</dbReference>
<dbReference type="Proteomes" id="UP000748531">
    <property type="component" value="Unassembled WGS sequence"/>
</dbReference>
<dbReference type="InterPro" id="IPR036265">
    <property type="entry name" value="HIT-like_sf"/>
</dbReference>
<evidence type="ECO:0000256" key="2">
    <source>
        <dbReference type="ARBA" id="ARBA00022723"/>
    </source>
</evidence>
<evidence type="ECO:0000256" key="8">
    <source>
        <dbReference type="ARBA" id="ARBA00023204"/>
    </source>
</evidence>
<dbReference type="PROSITE" id="PS00028">
    <property type="entry name" value="ZINC_FINGER_C2H2_1"/>
    <property type="match status" value="1"/>
</dbReference>
<dbReference type="GO" id="GO:1990165">
    <property type="term" value="F:single-strand break-containing DNA binding"/>
    <property type="evidence" value="ECO:0007669"/>
    <property type="project" value="TreeGrafter"/>
</dbReference>
<comment type="caution">
    <text evidence="11">Lacks conserved residue(s) required for the propagation of feature annotation.</text>
</comment>
<name>A0A8J4TFR6_9TREM</name>
<evidence type="ECO:0000256" key="9">
    <source>
        <dbReference type="ARBA" id="ARBA00023242"/>
    </source>
</evidence>
<feature type="region of interest" description="Disordered" evidence="12">
    <location>
        <begin position="1"/>
        <end position="41"/>
    </location>
</feature>
<feature type="compositionally biased region" description="Polar residues" evidence="12">
    <location>
        <begin position="8"/>
        <end position="18"/>
    </location>
</feature>
<dbReference type="PANTHER" id="PTHR12486:SF4">
    <property type="entry name" value="APRATAXIN"/>
    <property type="match status" value="1"/>
</dbReference>
<keyword evidence="6" id="KW-0862">Zinc</keyword>
<evidence type="ECO:0000256" key="6">
    <source>
        <dbReference type="ARBA" id="ARBA00022833"/>
    </source>
</evidence>
<dbReference type="GO" id="GO:0030983">
    <property type="term" value="F:mismatched DNA binding"/>
    <property type="evidence" value="ECO:0007669"/>
    <property type="project" value="TreeGrafter"/>
</dbReference>
<dbReference type="SUPFAM" id="SSF54197">
    <property type="entry name" value="HIT-like"/>
    <property type="match status" value="1"/>
</dbReference>
<keyword evidence="5" id="KW-0378">Hydrolase</keyword>